<organism evidence="2 3">
    <name type="scientific">Actinomadura monticuli</name>
    <dbReference type="NCBI Taxonomy" id="3097367"/>
    <lineage>
        <taxon>Bacteria</taxon>
        <taxon>Bacillati</taxon>
        <taxon>Actinomycetota</taxon>
        <taxon>Actinomycetes</taxon>
        <taxon>Streptosporangiales</taxon>
        <taxon>Thermomonosporaceae</taxon>
        <taxon>Actinomadura</taxon>
    </lineage>
</organism>
<evidence type="ECO:0000313" key="2">
    <source>
        <dbReference type="EMBL" id="MFA1543392.1"/>
    </source>
</evidence>
<keyword evidence="1" id="KW-1133">Transmembrane helix</keyword>
<proteinExistence type="predicted"/>
<name>A0ABV4QJN6_9ACTN</name>
<protein>
    <recommendedName>
        <fullName evidence="4">Oxidoreductase</fullName>
    </recommendedName>
</protein>
<keyword evidence="1" id="KW-0472">Membrane</keyword>
<evidence type="ECO:0000313" key="3">
    <source>
        <dbReference type="Proteomes" id="UP001569963"/>
    </source>
</evidence>
<comment type="caution">
    <text evidence="2">The sequence shown here is derived from an EMBL/GenBank/DDBJ whole genome shotgun (WGS) entry which is preliminary data.</text>
</comment>
<reference evidence="2 3" key="1">
    <citation type="submission" date="2023-11" db="EMBL/GenBank/DDBJ databases">
        <title>Actinomadura monticuli sp. nov., isolated from volcanic ash.</title>
        <authorList>
            <person name="Lee S.D."/>
            <person name="Yang H."/>
            <person name="Kim I.S."/>
        </authorList>
    </citation>
    <scope>NUCLEOTIDE SEQUENCE [LARGE SCALE GENOMIC DNA]</scope>
    <source>
        <strain evidence="2 3">DLS-62</strain>
    </source>
</reference>
<dbReference type="PROSITE" id="PS51257">
    <property type="entry name" value="PROKAR_LIPOPROTEIN"/>
    <property type="match status" value="1"/>
</dbReference>
<keyword evidence="3" id="KW-1185">Reference proteome</keyword>
<sequence length="720" mass="75627">MTAADPRTGELNAAERGLVQAAATGACADLRTAPDREVRAAVLIELLTGERAPEARRPRAVKLRGALVRGPLDLEAAELLCPLLLADCRFDEPITLTEATGAAVRLPGCHVPALTADQVRTTGNLELNRGFTAGQIRLVAADIGGTLDLSGAALANPGAHALFADGVGIGQDMICRDLSVEGEIRLPGARVGGVLIFTGATLANPDGRALAADGLTVGRSVFGRDGFAVHGEVHLRGAAINGSLDLAGARLDAPGADALAAARLMIGHDAFCRDLCVDGQLRFPGARIGGRLDLTGARLANSGVPVLIADRLAVEDGVVAEGLACDGEIRLPGARIGGTLVLAGARLSNPGGRALDGDGLVIDQDVQAEGLTVAGETRLVRARIGGALNLDGAALTDPDRTALSADALSVEQSAFCRGLTTEGEIRLVGARIGGVADFTGARLTNPGRRALYAVRLTVEGDLMLRRGFTAEGGLQMSGVRVGGQIEIADAVLARPRRQALDLTTATAQELVLRPRRAPEGLVNLTNAQVGVFDDDQRTWPDDLLLQGFTYDTLSGDQADVRARLRWASRHGGGYTPQIYDQLAVAYRRTGHEEAARRVAIAKQWHRRKVLSPPGKLANWLLYLTVGYGYRTWLAALWLAALLALGTQLFDAEQMTGDATAPPFNAFGYTLDVLLPIGDLGQRKAWQPAGAALYWTWTFVAAGWILSTAVVAGLTGILRRN</sequence>
<gene>
    <name evidence="2" type="ORF">SM611_31070</name>
</gene>
<evidence type="ECO:0000256" key="1">
    <source>
        <dbReference type="SAM" id="Phobius"/>
    </source>
</evidence>
<dbReference type="EMBL" id="JAXCEI010000018">
    <property type="protein sequence ID" value="MFA1543392.1"/>
    <property type="molecule type" value="Genomic_DNA"/>
</dbReference>
<feature type="transmembrane region" description="Helical" evidence="1">
    <location>
        <begin position="691"/>
        <end position="717"/>
    </location>
</feature>
<dbReference type="RefSeq" id="WP_371953893.1">
    <property type="nucleotide sequence ID" value="NZ_JAXCEI010000018.1"/>
</dbReference>
<accession>A0ABV4QJN6</accession>
<evidence type="ECO:0008006" key="4">
    <source>
        <dbReference type="Google" id="ProtNLM"/>
    </source>
</evidence>
<dbReference type="Proteomes" id="UP001569963">
    <property type="component" value="Unassembled WGS sequence"/>
</dbReference>
<keyword evidence="1" id="KW-0812">Transmembrane</keyword>